<proteinExistence type="inferred from homology"/>
<dbReference type="Proteomes" id="UP000243459">
    <property type="component" value="Chromosome 5"/>
</dbReference>
<dbReference type="SUPFAM" id="SSF51735">
    <property type="entry name" value="NAD(P)-binding Rossmann-fold domains"/>
    <property type="match status" value="1"/>
</dbReference>
<gene>
    <name evidence="2" type="ORF">A4U43_C05F26140</name>
</gene>
<comment type="similarity">
    <text evidence="1">Belongs to the short-chain dehydrogenases/reductases (SDR) family.</text>
</comment>
<dbReference type="OMA" id="CKGNAAM"/>
<dbReference type="Pfam" id="PF00106">
    <property type="entry name" value="adh_short"/>
    <property type="match status" value="1"/>
</dbReference>
<dbReference type="InterPro" id="IPR055280">
    <property type="entry name" value="TIC32"/>
</dbReference>
<dbReference type="EMBL" id="CM007385">
    <property type="protein sequence ID" value="ONK69732.1"/>
    <property type="molecule type" value="Genomic_DNA"/>
</dbReference>
<dbReference type="Gene3D" id="3.40.50.720">
    <property type="entry name" value="NAD(P)-binding Rossmann-like Domain"/>
    <property type="match status" value="1"/>
</dbReference>
<keyword evidence="3" id="KW-1185">Reference proteome</keyword>
<protein>
    <recommendedName>
        <fullName evidence="4">Short-chain dehydrogenase TIC 32, chloroplastic-like</fullName>
    </recommendedName>
</protein>
<dbReference type="PANTHER" id="PTHR48476">
    <property type="entry name" value="SHORT-CHAIN DEHYDROGENASE TIC 32, CHLOROPLASTIC-LIKE"/>
    <property type="match status" value="1"/>
</dbReference>
<dbReference type="PANTHER" id="PTHR48476:SF1">
    <property type="entry name" value="SHORT-CHAIN DEHYDROGENASE TIC 32, CHLOROPLASTIC-LIKE"/>
    <property type="match status" value="1"/>
</dbReference>
<accession>A0A5P1EUR6</accession>
<dbReference type="InterPro" id="IPR036291">
    <property type="entry name" value="NAD(P)-bd_dom_sf"/>
</dbReference>
<dbReference type="CDD" id="cd05327">
    <property type="entry name" value="retinol-DH_like_SDR_c_like"/>
    <property type="match status" value="1"/>
</dbReference>
<dbReference type="InterPro" id="IPR002347">
    <property type="entry name" value="SDR_fam"/>
</dbReference>
<dbReference type="PRINTS" id="PR00080">
    <property type="entry name" value="SDRFAMILY"/>
</dbReference>
<evidence type="ECO:0000313" key="2">
    <source>
        <dbReference type="EMBL" id="ONK69732.1"/>
    </source>
</evidence>
<name>A0A5P1EUR6_ASPOF</name>
<dbReference type="Gramene" id="ONK69732">
    <property type="protein sequence ID" value="ONK69732"/>
    <property type="gene ID" value="A4U43_C05F26140"/>
</dbReference>
<reference evidence="3" key="1">
    <citation type="journal article" date="2017" name="Nat. Commun.">
        <title>The asparagus genome sheds light on the origin and evolution of a young Y chromosome.</title>
        <authorList>
            <person name="Harkess A."/>
            <person name="Zhou J."/>
            <person name="Xu C."/>
            <person name="Bowers J.E."/>
            <person name="Van der Hulst R."/>
            <person name="Ayyampalayam S."/>
            <person name="Mercati F."/>
            <person name="Riccardi P."/>
            <person name="McKain M.R."/>
            <person name="Kakrana A."/>
            <person name="Tang H."/>
            <person name="Ray J."/>
            <person name="Groenendijk J."/>
            <person name="Arikit S."/>
            <person name="Mathioni S.M."/>
            <person name="Nakano M."/>
            <person name="Shan H."/>
            <person name="Telgmann-Rauber A."/>
            <person name="Kanno A."/>
            <person name="Yue Z."/>
            <person name="Chen H."/>
            <person name="Li W."/>
            <person name="Chen Y."/>
            <person name="Xu X."/>
            <person name="Zhang Y."/>
            <person name="Luo S."/>
            <person name="Chen H."/>
            <person name="Gao J."/>
            <person name="Mao Z."/>
            <person name="Pires J.C."/>
            <person name="Luo M."/>
            <person name="Kudrna D."/>
            <person name="Wing R.A."/>
            <person name="Meyers B.C."/>
            <person name="Yi K."/>
            <person name="Kong H."/>
            <person name="Lavrijsen P."/>
            <person name="Sunseri F."/>
            <person name="Falavigna A."/>
            <person name="Ye Y."/>
            <person name="Leebens-Mack J.H."/>
            <person name="Chen G."/>
        </authorList>
    </citation>
    <scope>NUCLEOTIDE SEQUENCE [LARGE SCALE GENOMIC DNA]</scope>
    <source>
        <strain evidence="3">cv. DH0086</strain>
    </source>
</reference>
<evidence type="ECO:0000256" key="1">
    <source>
        <dbReference type="RuleBase" id="RU000363"/>
    </source>
</evidence>
<sequence length="356" mass="39125">MVKSMARGLTKELEGVEKVRRGRIMRYGDAVKYLMGLPGASGYGSKSTGEEVTEGVSLSCNLTAIITGATSGIGAETARVLAKRGVKLVIPARDIKRAVEVKKIILRESPQAEIIIMEMDLSSFDSIQTFCSNFISLGLPLNILINNAGKYNQRLDLSGDKFEMTFATNYLGHYLLTELLLEKMVQTASTTGIEGRIINLSSVVHSWVGRGGFQFCNMLNPKEYNGTLVYAQSKLANILHAKEIARQLRERKVKVTANAVHPGIVNTGIIRDYKGLITDLTFFLVSRLLKSIPQGASTTCYAALSSQMIGVSGRYLADCNDRICSNLAEDEKEAQKLWEETHALIQKRLVSQSYCA</sequence>
<evidence type="ECO:0000313" key="3">
    <source>
        <dbReference type="Proteomes" id="UP000243459"/>
    </source>
</evidence>
<dbReference type="AlphaFoldDB" id="A0A5P1EUR6"/>
<evidence type="ECO:0008006" key="4">
    <source>
        <dbReference type="Google" id="ProtNLM"/>
    </source>
</evidence>
<organism evidence="2 3">
    <name type="scientific">Asparagus officinalis</name>
    <name type="common">Garden asparagus</name>
    <dbReference type="NCBI Taxonomy" id="4686"/>
    <lineage>
        <taxon>Eukaryota</taxon>
        <taxon>Viridiplantae</taxon>
        <taxon>Streptophyta</taxon>
        <taxon>Embryophyta</taxon>
        <taxon>Tracheophyta</taxon>
        <taxon>Spermatophyta</taxon>
        <taxon>Magnoliopsida</taxon>
        <taxon>Liliopsida</taxon>
        <taxon>Asparagales</taxon>
        <taxon>Asparagaceae</taxon>
        <taxon>Asparagoideae</taxon>
        <taxon>Asparagus</taxon>
    </lineage>
</organism>
<dbReference type="PRINTS" id="PR00081">
    <property type="entry name" value="GDHRDH"/>
</dbReference>